<feature type="domain" description="CHCH" evidence="13">
    <location>
        <begin position="149"/>
        <end position="184"/>
    </location>
</feature>
<dbReference type="PANTHER" id="PTHR21622">
    <property type="entry name" value="COILED-COIL-HELIX-COILED-COIL-HELIX DOMAIN CONTAINING 4"/>
    <property type="match status" value="1"/>
</dbReference>
<feature type="region of interest" description="Disordered" evidence="12">
    <location>
        <begin position="59"/>
        <end position="130"/>
    </location>
</feature>
<dbReference type="OrthoDB" id="7481291at2759"/>
<evidence type="ECO:0000256" key="7">
    <source>
        <dbReference type="ARBA" id="ARBA00023010"/>
    </source>
</evidence>
<evidence type="ECO:0000313" key="14">
    <source>
        <dbReference type="EMBL" id="RXW16723.1"/>
    </source>
</evidence>
<evidence type="ECO:0000256" key="8">
    <source>
        <dbReference type="ARBA" id="ARBA00023128"/>
    </source>
</evidence>
<evidence type="ECO:0000313" key="15">
    <source>
        <dbReference type="Proteomes" id="UP000290288"/>
    </source>
</evidence>
<reference evidence="14 15" key="1">
    <citation type="submission" date="2019-01" db="EMBL/GenBank/DDBJ databases">
        <title>Draft genome sequence of Psathyrella aberdarensis IHI B618.</title>
        <authorList>
            <person name="Buettner E."/>
            <person name="Kellner H."/>
        </authorList>
    </citation>
    <scope>NUCLEOTIDE SEQUENCE [LARGE SCALE GENOMIC DNA]</scope>
    <source>
        <strain evidence="14 15">IHI B618</strain>
    </source>
</reference>
<dbReference type="InterPro" id="IPR039289">
    <property type="entry name" value="CHCHD4"/>
</dbReference>
<keyword evidence="7" id="KW-0811">Translocation</keyword>
<dbReference type="GO" id="GO:0015035">
    <property type="term" value="F:protein-disulfide reductase activity"/>
    <property type="evidence" value="ECO:0007669"/>
    <property type="project" value="InterPro"/>
</dbReference>
<dbReference type="InterPro" id="IPR010625">
    <property type="entry name" value="CHCH"/>
</dbReference>
<evidence type="ECO:0000256" key="5">
    <source>
        <dbReference type="ARBA" id="ARBA00022927"/>
    </source>
</evidence>
<dbReference type="Pfam" id="PF06747">
    <property type="entry name" value="CHCH"/>
    <property type="match status" value="1"/>
</dbReference>
<protein>
    <recommendedName>
        <fullName evidence="3">Mitochondrial intermembrane space import and assembly protein 40</fullName>
    </recommendedName>
    <alternativeName>
        <fullName evidence="11">Mitochondrial import inner membrane translocase TIM40</fullName>
    </alternativeName>
</protein>
<evidence type="ECO:0000256" key="2">
    <source>
        <dbReference type="ARBA" id="ARBA00004164"/>
    </source>
</evidence>
<dbReference type="GO" id="GO:0005743">
    <property type="term" value="C:mitochondrial inner membrane"/>
    <property type="evidence" value="ECO:0007669"/>
    <property type="project" value="UniProtKB-SubCell"/>
</dbReference>
<dbReference type="Gene3D" id="1.10.287.2900">
    <property type="match status" value="1"/>
</dbReference>
<dbReference type="PROSITE" id="PS51808">
    <property type="entry name" value="CHCH"/>
    <property type="match status" value="1"/>
</dbReference>
<feature type="region of interest" description="Disordered" evidence="12">
    <location>
        <begin position="198"/>
        <end position="248"/>
    </location>
</feature>
<dbReference type="EMBL" id="SDEE01000408">
    <property type="protein sequence ID" value="RXW16723.1"/>
    <property type="molecule type" value="Genomic_DNA"/>
</dbReference>
<keyword evidence="5" id="KW-0653">Protein transport</keyword>
<name>A0A4Q2DAV9_9AGAR</name>
<keyword evidence="15" id="KW-1185">Reference proteome</keyword>
<dbReference type="GO" id="GO:0045041">
    <property type="term" value="P:protein import into mitochondrial intermembrane space"/>
    <property type="evidence" value="ECO:0007669"/>
    <property type="project" value="InterPro"/>
</dbReference>
<evidence type="ECO:0000256" key="3">
    <source>
        <dbReference type="ARBA" id="ARBA00013714"/>
    </source>
</evidence>
<keyword evidence="10" id="KW-0676">Redox-active center</keyword>
<evidence type="ECO:0000256" key="10">
    <source>
        <dbReference type="ARBA" id="ARBA00023284"/>
    </source>
</evidence>
<keyword evidence="6" id="KW-0560">Oxidoreductase</keyword>
<comment type="cofactor">
    <cofactor evidence="1">
        <name>Cu(2+)</name>
        <dbReference type="ChEBI" id="CHEBI:29036"/>
    </cofactor>
</comment>
<comment type="subcellular location">
    <subcellularLocation>
        <location evidence="2">Mitochondrion inner membrane</location>
        <topology evidence="2">Single-pass type II membrane protein</topology>
        <orientation evidence="2">Intermembrane side</orientation>
    </subcellularLocation>
</comment>
<accession>A0A4Q2DAV9</accession>
<proteinExistence type="predicted"/>
<evidence type="ECO:0000256" key="9">
    <source>
        <dbReference type="ARBA" id="ARBA00023157"/>
    </source>
</evidence>
<evidence type="ECO:0000256" key="4">
    <source>
        <dbReference type="ARBA" id="ARBA00022448"/>
    </source>
</evidence>
<comment type="caution">
    <text evidence="14">The sequence shown here is derived from an EMBL/GenBank/DDBJ whole genome shotgun (WGS) entry which is preliminary data.</text>
</comment>
<dbReference type="PANTHER" id="PTHR21622:SF0">
    <property type="entry name" value="COILED-COIL-HELIX-COILED-COIL-HELIX DOMAIN CONTAINING 4"/>
    <property type="match status" value="1"/>
</dbReference>
<keyword evidence="8" id="KW-0496">Mitochondrion</keyword>
<dbReference type="Proteomes" id="UP000290288">
    <property type="component" value="Unassembled WGS sequence"/>
</dbReference>
<keyword evidence="4" id="KW-0813">Transport</keyword>
<evidence type="ECO:0000256" key="6">
    <source>
        <dbReference type="ARBA" id="ARBA00023002"/>
    </source>
</evidence>
<evidence type="ECO:0000256" key="1">
    <source>
        <dbReference type="ARBA" id="ARBA00001973"/>
    </source>
</evidence>
<keyword evidence="9" id="KW-1015">Disulfide bond</keyword>
<evidence type="ECO:0000256" key="11">
    <source>
        <dbReference type="ARBA" id="ARBA00033150"/>
    </source>
</evidence>
<sequence>MFSRFARLPLRRCLHTASTASKSAPRLTRTAKVVLGTSAAAATYLSWNLASQRNTVYMDSPAKSPAASKSQPPKSPTSPAPSEQSNPPSSVESTLEPTLESSQDAKIAEGGEDSPAGETPPQNKGAYDPETGEINWDCPCLGGMAHGPCGEQFKEAFSCFVHSEEEPKGINCVAAFKNMQDCFREHPDVYADEIMSDEDDEPTTIPADETAPNGETAGQLGEPAVAEIPALAETHSEHRTEASPSATH</sequence>
<feature type="compositionally biased region" description="Polar residues" evidence="12">
    <location>
        <begin position="83"/>
        <end position="104"/>
    </location>
</feature>
<dbReference type="AlphaFoldDB" id="A0A4Q2DAV9"/>
<dbReference type="GO" id="GO:0005758">
    <property type="term" value="C:mitochondrial intermembrane space"/>
    <property type="evidence" value="ECO:0007669"/>
    <property type="project" value="TreeGrafter"/>
</dbReference>
<evidence type="ECO:0000259" key="13">
    <source>
        <dbReference type="Pfam" id="PF06747"/>
    </source>
</evidence>
<feature type="compositionally biased region" description="Low complexity" evidence="12">
    <location>
        <begin position="60"/>
        <end position="72"/>
    </location>
</feature>
<gene>
    <name evidence="14" type="ORF">EST38_g9139</name>
</gene>
<organism evidence="14 15">
    <name type="scientific">Candolleomyces aberdarensis</name>
    <dbReference type="NCBI Taxonomy" id="2316362"/>
    <lineage>
        <taxon>Eukaryota</taxon>
        <taxon>Fungi</taxon>
        <taxon>Dikarya</taxon>
        <taxon>Basidiomycota</taxon>
        <taxon>Agaricomycotina</taxon>
        <taxon>Agaricomycetes</taxon>
        <taxon>Agaricomycetidae</taxon>
        <taxon>Agaricales</taxon>
        <taxon>Agaricineae</taxon>
        <taxon>Psathyrellaceae</taxon>
        <taxon>Candolleomyces</taxon>
    </lineage>
</organism>
<evidence type="ECO:0000256" key="12">
    <source>
        <dbReference type="SAM" id="MobiDB-lite"/>
    </source>
</evidence>
<dbReference type="STRING" id="2316362.A0A4Q2DAV9"/>